<dbReference type="InterPro" id="IPR007462">
    <property type="entry name" value="COV1-like"/>
</dbReference>
<evidence type="ECO:0000313" key="2">
    <source>
        <dbReference type="EMBL" id="MBU3841870.1"/>
    </source>
</evidence>
<feature type="transmembrane region" description="Helical" evidence="1">
    <location>
        <begin position="7"/>
        <end position="26"/>
    </location>
</feature>
<sequence>MIKKVKAYFYTGLIALLPIILTVYIFNWIVSIMMSLLGNSFVTIIIQKLLLKFVEERDMDYYFQLLVYFISLVTMIVGTCLVGFTLKIVFFARIIKKAKELFIKIPLIKQVYTTISQIIDLTMSDREKSYQKVVMVEYPRKGIYSIGFLTSEDNFLISEVIGDGKKMCNVFIPTSPNPTSGMFIIVPEDEVKILDIKIDDAVKLIISGGVILPEKKEIERVEK</sequence>
<reference evidence="2" key="1">
    <citation type="journal article" date="2021" name="PeerJ">
        <title>Extensive microbial diversity within the chicken gut microbiome revealed by metagenomics and culture.</title>
        <authorList>
            <person name="Gilroy R."/>
            <person name="Ravi A."/>
            <person name="Getino M."/>
            <person name="Pursley I."/>
            <person name="Horton D.L."/>
            <person name="Alikhan N.F."/>
            <person name="Baker D."/>
            <person name="Gharbi K."/>
            <person name="Hall N."/>
            <person name="Watson M."/>
            <person name="Adriaenssens E.M."/>
            <person name="Foster-Nyarko E."/>
            <person name="Jarju S."/>
            <person name="Secka A."/>
            <person name="Antonio M."/>
            <person name="Oren A."/>
            <person name="Chaudhuri R.R."/>
            <person name="La Ragione R."/>
            <person name="Hildebrand F."/>
            <person name="Pallen M.J."/>
        </authorList>
    </citation>
    <scope>NUCLEOTIDE SEQUENCE</scope>
    <source>
        <strain evidence="2">A6-441</strain>
    </source>
</reference>
<dbReference type="Proteomes" id="UP000724657">
    <property type="component" value="Unassembled WGS sequence"/>
</dbReference>
<organism evidence="2 3">
    <name type="scientific">Candidatus Fusobacterium pullicola</name>
    <dbReference type="NCBI Taxonomy" id="2838601"/>
    <lineage>
        <taxon>Bacteria</taxon>
        <taxon>Fusobacteriati</taxon>
        <taxon>Fusobacteriota</taxon>
        <taxon>Fusobacteriia</taxon>
        <taxon>Fusobacteriales</taxon>
        <taxon>Fusobacteriaceae</taxon>
        <taxon>Fusobacterium</taxon>
    </lineage>
</organism>
<protein>
    <submittedName>
        <fullName evidence="2">DUF502 domain-containing protein</fullName>
    </submittedName>
</protein>
<keyword evidence="1" id="KW-0472">Membrane</keyword>
<dbReference type="EMBL" id="JAHLFN010000019">
    <property type="protein sequence ID" value="MBU3841870.1"/>
    <property type="molecule type" value="Genomic_DNA"/>
</dbReference>
<comment type="caution">
    <text evidence="2">The sequence shown here is derived from an EMBL/GenBank/DDBJ whole genome shotgun (WGS) entry which is preliminary data.</text>
</comment>
<feature type="transmembrane region" description="Helical" evidence="1">
    <location>
        <begin position="63"/>
        <end position="86"/>
    </location>
</feature>
<gene>
    <name evidence="2" type="ORF">IAA47_02620</name>
</gene>
<dbReference type="AlphaFoldDB" id="A0A9E2NWS0"/>
<proteinExistence type="predicted"/>
<dbReference type="Pfam" id="PF04367">
    <property type="entry name" value="DUF502"/>
    <property type="match status" value="1"/>
</dbReference>
<evidence type="ECO:0000256" key="1">
    <source>
        <dbReference type="SAM" id="Phobius"/>
    </source>
</evidence>
<keyword evidence="1" id="KW-1133">Transmembrane helix</keyword>
<dbReference type="PANTHER" id="PTHR31876:SF26">
    <property type="entry name" value="PROTEIN LIKE COV 2"/>
    <property type="match status" value="1"/>
</dbReference>
<evidence type="ECO:0000313" key="3">
    <source>
        <dbReference type="Proteomes" id="UP000724657"/>
    </source>
</evidence>
<keyword evidence="1" id="KW-0812">Transmembrane</keyword>
<reference evidence="2" key="2">
    <citation type="submission" date="2021-04" db="EMBL/GenBank/DDBJ databases">
        <authorList>
            <person name="Gilroy R."/>
        </authorList>
    </citation>
    <scope>NUCLEOTIDE SEQUENCE</scope>
    <source>
        <strain evidence="2">A6-441</strain>
    </source>
</reference>
<accession>A0A9E2NWS0</accession>
<dbReference type="PANTHER" id="PTHR31876">
    <property type="entry name" value="COV-LIKE PROTEIN 1"/>
    <property type="match status" value="1"/>
</dbReference>
<name>A0A9E2NWS0_9FUSO</name>